<proteinExistence type="predicted"/>
<gene>
    <name evidence="2" type="ORF">JOC86_004063</name>
</gene>
<organism evidence="2 3">
    <name type="scientific">Rossellomorea pakistanensis</name>
    <dbReference type="NCBI Taxonomy" id="992288"/>
    <lineage>
        <taxon>Bacteria</taxon>
        <taxon>Bacillati</taxon>
        <taxon>Bacillota</taxon>
        <taxon>Bacilli</taxon>
        <taxon>Bacillales</taxon>
        <taxon>Bacillaceae</taxon>
        <taxon>Rossellomorea</taxon>
    </lineage>
</organism>
<keyword evidence="3" id="KW-1185">Reference proteome</keyword>
<reference evidence="2 3" key="1">
    <citation type="submission" date="2021-01" db="EMBL/GenBank/DDBJ databases">
        <title>Genomic Encyclopedia of Type Strains, Phase IV (KMG-IV): sequencing the most valuable type-strain genomes for metagenomic binning, comparative biology and taxonomic classification.</title>
        <authorList>
            <person name="Goeker M."/>
        </authorList>
    </citation>
    <scope>NUCLEOTIDE SEQUENCE [LARGE SCALE GENOMIC DNA]</scope>
    <source>
        <strain evidence="2 3">DSM 24834</strain>
    </source>
</reference>
<feature type="transmembrane region" description="Helical" evidence="1">
    <location>
        <begin position="40"/>
        <end position="61"/>
    </location>
</feature>
<dbReference type="EMBL" id="JAFBDZ010000004">
    <property type="protein sequence ID" value="MBM7587490.1"/>
    <property type="molecule type" value="Genomic_DNA"/>
</dbReference>
<dbReference type="Proteomes" id="UP001646157">
    <property type="component" value="Unassembled WGS sequence"/>
</dbReference>
<keyword evidence="1" id="KW-1133">Transmembrane helix</keyword>
<name>A0ABS2NHZ8_9BACI</name>
<evidence type="ECO:0000313" key="3">
    <source>
        <dbReference type="Proteomes" id="UP001646157"/>
    </source>
</evidence>
<sequence length="84" mass="9330">MFISGIQVLSLSIISILVSAQVLFYSGIIVDEVGLGGDAVSTYLFLAIVGFSILNPIIYFLRHRARSIWLTKNHFDFLLAGLFH</sequence>
<keyword evidence="1" id="KW-0472">Membrane</keyword>
<protein>
    <submittedName>
        <fullName evidence="2">Uncharacterized protein</fullName>
    </submittedName>
</protein>
<feature type="transmembrane region" description="Helical" evidence="1">
    <location>
        <begin position="7"/>
        <end position="28"/>
    </location>
</feature>
<evidence type="ECO:0000313" key="2">
    <source>
        <dbReference type="EMBL" id="MBM7587490.1"/>
    </source>
</evidence>
<accession>A0ABS2NHZ8</accession>
<evidence type="ECO:0000256" key="1">
    <source>
        <dbReference type="SAM" id="Phobius"/>
    </source>
</evidence>
<keyword evidence="1" id="KW-0812">Transmembrane</keyword>
<comment type="caution">
    <text evidence="2">The sequence shown here is derived from an EMBL/GenBank/DDBJ whole genome shotgun (WGS) entry which is preliminary data.</text>
</comment>